<keyword evidence="4" id="KW-1185">Reference proteome</keyword>
<comment type="caution">
    <text evidence="3">The sequence shown here is derived from an EMBL/GenBank/DDBJ whole genome shotgun (WGS) entry which is preliminary data.</text>
</comment>
<name>X6M874_RETFI</name>
<organism evidence="3 4">
    <name type="scientific">Reticulomyxa filosa</name>
    <dbReference type="NCBI Taxonomy" id="46433"/>
    <lineage>
        <taxon>Eukaryota</taxon>
        <taxon>Sar</taxon>
        <taxon>Rhizaria</taxon>
        <taxon>Retaria</taxon>
        <taxon>Foraminifera</taxon>
        <taxon>Monothalamids</taxon>
        <taxon>Reticulomyxidae</taxon>
        <taxon>Reticulomyxa</taxon>
    </lineage>
</organism>
<dbReference type="EMBL" id="ASPP01023653">
    <property type="protein sequence ID" value="ETO10114.1"/>
    <property type="molecule type" value="Genomic_DNA"/>
</dbReference>
<evidence type="ECO:0000256" key="2">
    <source>
        <dbReference type="SAM" id="Phobius"/>
    </source>
</evidence>
<evidence type="ECO:0000256" key="1">
    <source>
        <dbReference type="SAM" id="MobiDB-lite"/>
    </source>
</evidence>
<dbReference type="Proteomes" id="UP000023152">
    <property type="component" value="Unassembled WGS sequence"/>
</dbReference>
<sequence>MIVCVCVCVCVFEQDIYSFSCFIFLTLVTVWSCIVGGSNELDDDSSNWKALVGFSTAFVLFHCSCLVIAYWKRQEELLKLEKTTEQLEDDIAKYVCIWCLRSQQKTLISSSWSRSKFARDATGQQQNKPDLVMRSEMKNPNWQVVHSRNKSNTATNAANGTNFDNHDNDPNRDNNDNDPNRDDNNNTKVLEVAI</sequence>
<keyword evidence="2" id="KW-0472">Membrane</keyword>
<keyword evidence="2" id="KW-0812">Transmembrane</keyword>
<dbReference type="AlphaFoldDB" id="X6M874"/>
<gene>
    <name evidence="3" type="ORF">RFI_27263</name>
</gene>
<evidence type="ECO:0000313" key="3">
    <source>
        <dbReference type="EMBL" id="ETO10114.1"/>
    </source>
</evidence>
<feature type="region of interest" description="Disordered" evidence="1">
    <location>
        <begin position="145"/>
        <end position="187"/>
    </location>
</feature>
<protein>
    <submittedName>
        <fullName evidence="3">Uncharacterized protein</fullName>
    </submittedName>
</protein>
<evidence type="ECO:0000313" key="4">
    <source>
        <dbReference type="Proteomes" id="UP000023152"/>
    </source>
</evidence>
<feature type="transmembrane region" description="Helical" evidence="2">
    <location>
        <begin position="16"/>
        <end position="38"/>
    </location>
</feature>
<feature type="compositionally biased region" description="Low complexity" evidence="1">
    <location>
        <begin position="152"/>
        <end position="162"/>
    </location>
</feature>
<keyword evidence="2" id="KW-1133">Transmembrane helix</keyword>
<feature type="transmembrane region" description="Helical" evidence="2">
    <location>
        <begin position="50"/>
        <end position="71"/>
    </location>
</feature>
<reference evidence="3 4" key="1">
    <citation type="journal article" date="2013" name="Curr. Biol.">
        <title>The Genome of the Foraminiferan Reticulomyxa filosa.</title>
        <authorList>
            <person name="Glockner G."/>
            <person name="Hulsmann N."/>
            <person name="Schleicher M."/>
            <person name="Noegel A.A."/>
            <person name="Eichinger L."/>
            <person name="Gallinger C."/>
            <person name="Pawlowski J."/>
            <person name="Sierra R."/>
            <person name="Euteneuer U."/>
            <person name="Pillet L."/>
            <person name="Moustafa A."/>
            <person name="Platzer M."/>
            <person name="Groth M."/>
            <person name="Szafranski K."/>
            <person name="Schliwa M."/>
        </authorList>
    </citation>
    <scope>NUCLEOTIDE SEQUENCE [LARGE SCALE GENOMIC DNA]</scope>
</reference>
<proteinExistence type="predicted"/>
<accession>X6M874</accession>
<feature type="compositionally biased region" description="Basic and acidic residues" evidence="1">
    <location>
        <begin position="164"/>
        <end position="185"/>
    </location>
</feature>